<feature type="domain" description="GYF" evidence="2">
    <location>
        <begin position="6"/>
        <end position="51"/>
    </location>
</feature>
<dbReference type="InterPro" id="IPR025640">
    <property type="entry name" value="GYF_2"/>
</dbReference>
<dbReference type="Pfam" id="PF14237">
    <property type="entry name" value="GYF_2"/>
    <property type="match status" value="1"/>
</dbReference>
<sequence length="183" mass="19417">MSATPWHYQDGTRAVGPVDEATIRQRLRDGRMPAGTLVWCDGMAAWAPVESTLFAADVPLPSATGDSASASIHAAPVNPMPAWLIACLPLGLLVLSSMPGAGLVALLGYIGLAIHDRETFRRAGRTPSNAYWWMILLGAAGAPVYLYLRARRLGDPWGYVVASVLTLLLFVAVTLLAGTYAAV</sequence>
<keyword evidence="1" id="KW-1133">Transmembrane helix</keyword>
<dbReference type="EMBL" id="JADIKM010000001">
    <property type="protein sequence ID" value="MFK2903638.1"/>
    <property type="molecule type" value="Genomic_DNA"/>
</dbReference>
<keyword evidence="1" id="KW-0472">Membrane</keyword>
<feature type="transmembrane region" description="Helical" evidence="1">
    <location>
        <begin position="160"/>
        <end position="182"/>
    </location>
</feature>
<accession>A0ABW8JRZ2</accession>
<gene>
    <name evidence="3" type="ORF">ISP17_06670</name>
</gene>
<keyword evidence="1" id="KW-0812">Transmembrane</keyword>
<organism evidence="3 4">
    <name type="scientific">Dyella ginsengisoli</name>
    <dbReference type="NCBI Taxonomy" id="363848"/>
    <lineage>
        <taxon>Bacteria</taxon>
        <taxon>Pseudomonadati</taxon>
        <taxon>Pseudomonadota</taxon>
        <taxon>Gammaproteobacteria</taxon>
        <taxon>Lysobacterales</taxon>
        <taxon>Rhodanobacteraceae</taxon>
        <taxon>Dyella</taxon>
    </lineage>
</organism>
<evidence type="ECO:0000259" key="2">
    <source>
        <dbReference type="Pfam" id="PF14237"/>
    </source>
</evidence>
<protein>
    <submittedName>
        <fullName evidence="3">DUF4339 domain-containing protein</fullName>
    </submittedName>
</protein>
<reference evidence="3 4" key="1">
    <citation type="submission" date="2020-10" db="EMBL/GenBank/DDBJ databases">
        <title>Phylogeny of dyella-like bacteria.</title>
        <authorList>
            <person name="Fu J."/>
        </authorList>
    </citation>
    <scope>NUCLEOTIDE SEQUENCE [LARGE SCALE GENOMIC DNA]</scope>
    <source>
        <strain evidence="3 4">Gsoil3046</strain>
    </source>
</reference>
<evidence type="ECO:0000313" key="3">
    <source>
        <dbReference type="EMBL" id="MFK2903638.1"/>
    </source>
</evidence>
<dbReference type="RefSeq" id="WP_404631264.1">
    <property type="nucleotide sequence ID" value="NZ_JADIKM010000001.1"/>
</dbReference>
<comment type="caution">
    <text evidence="3">The sequence shown here is derived from an EMBL/GenBank/DDBJ whole genome shotgun (WGS) entry which is preliminary data.</text>
</comment>
<name>A0ABW8JRZ2_9GAMM</name>
<evidence type="ECO:0000313" key="4">
    <source>
        <dbReference type="Proteomes" id="UP001620460"/>
    </source>
</evidence>
<feature type="transmembrane region" description="Helical" evidence="1">
    <location>
        <begin position="130"/>
        <end position="148"/>
    </location>
</feature>
<dbReference type="Proteomes" id="UP001620460">
    <property type="component" value="Unassembled WGS sequence"/>
</dbReference>
<proteinExistence type="predicted"/>
<feature type="transmembrane region" description="Helical" evidence="1">
    <location>
        <begin position="82"/>
        <end position="110"/>
    </location>
</feature>
<keyword evidence="4" id="KW-1185">Reference proteome</keyword>
<evidence type="ECO:0000256" key="1">
    <source>
        <dbReference type="SAM" id="Phobius"/>
    </source>
</evidence>